<dbReference type="PROSITE" id="PS51403">
    <property type="entry name" value="NC1_IV"/>
    <property type="match status" value="1"/>
</dbReference>
<organism evidence="11 12">
    <name type="scientific">Labrus bergylta</name>
    <name type="common">ballan wrasse</name>
    <dbReference type="NCBI Taxonomy" id="56723"/>
    <lineage>
        <taxon>Eukaryota</taxon>
        <taxon>Metazoa</taxon>
        <taxon>Chordata</taxon>
        <taxon>Craniata</taxon>
        <taxon>Vertebrata</taxon>
        <taxon>Euteleostomi</taxon>
        <taxon>Actinopterygii</taxon>
        <taxon>Neopterygii</taxon>
        <taxon>Teleostei</taxon>
        <taxon>Neoteleostei</taxon>
        <taxon>Acanthomorphata</taxon>
        <taxon>Eupercaria</taxon>
        <taxon>Labriformes</taxon>
        <taxon>Labridae</taxon>
        <taxon>Labrus</taxon>
    </lineage>
</organism>
<dbReference type="InterPro" id="IPR050149">
    <property type="entry name" value="Collagen_superfamily"/>
</dbReference>
<dbReference type="GO" id="GO:0005581">
    <property type="term" value="C:collagen trimer"/>
    <property type="evidence" value="ECO:0007669"/>
    <property type="project" value="UniProtKB-KW"/>
</dbReference>
<feature type="compositionally biased region" description="Low complexity" evidence="9">
    <location>
        <begin position="114"/>
        <end position="142"/>
    </location>
</feature>
<dbReference type="PANTHER" id="PTHR24023:SF1060">
    <property type="entry name" value="COLLAGEN ALPHA-1(IV) CHAIN"/>
    <property type="match status" value="1"/>
</dbReference>
<dbReference type="Pfam" id="PF01413">
    <property type="entry name" value="C4"/>
    <property type="match status" value="2"/>
</dbReference>
<keyword evidence="5" id="KW-0677">Repeat</keyword>
<dbReference type="AlphaFoldDB" id="A0A3Q3GPH7"/>
<dbReference type="InParanoid" id="A0A3Q3GPH7"/>
<feature type="compositionally biased region" description="Pro residues" evidence="9">
    <location>
        <begin position="166"/>
        <end position="180"/>
    </location>
</feature>
<dbReference type="GO" id="GO:0030020">
    <property type="term" value="F:extracellular matrix structural constituent conferring tensile strength"/>
    <property type="evidence" value="ECO:0007669"/>
    <property type="project" value="TreeGrafter"/>
</dbReference>
<dbReference type="Proteomes" id="UP000261660">
    <property type="component" value="Unplaced"/>
</dbReference>
<dbReference type="InterPro" id="IPR016187">
    <property type="entry name" value="CTDL_fold"/>
</dbReference>
<dbReference type="Pfam" id="PF01391">
    <property type="entry name" value="Collagen"/>
    <property type="match status" value="1"/>
</dbReference>
<protein>
    <recommendedName>
        <fullName evidence="10">Collagen IV NC1 domain-containing protein</fullName>
    </recommendedName>
</protein>
<evidence type="ECO:0000259" key="10">
    <source>
        <dbReference type="PROSITE" id="PS51403"/>
    </source>
</evidence>
<dbReference type="GO" id="GO:0005604">
    <property type="term" value="C:basement membrane"/>
    <property type="evidence" value="ECO:0007669"/>
    <property type="project" value="UniProtKB-SubCell"/>
</dbReference>
<dbReference type="STRING" id="56723.ENSLBEP00000035291"/>
<reference evidence="11" key="1">
    <citation type="submission" date="2025-08" db="UniProtKB">
        <authorList>
            <consortium name="Ensembl"/>
        </authorList>
    </citation>
    <scope>IDENTIFICATION</scope>
</reference>
<dbReference type="GO" id="GO:0030198">
    <property type="term" value="P:extracellular matrix organization"/>
    <property type="evidence" value="ECO:0007669"/>
    <property type="project" value="TreeGrafter"/>
</dbReference>
<evidence type="ECO:0000313" key="11">
    <source>
        <dbReference type="Ensembl" id="ENSLBEP00000035291.1"/>
    </source>
</evidence>
<dbReference type="Ensembl" id="ENSLBET00000036789.1">
    <property type="protein sequence ID" value="ENSLBEP00000035291.1"/>
    <property type="gene ID" value="ENSLBEG00000026484.1"/>
</dbReference>
<dbReference type="InterPro" id="IPR001442">
    <property type="entry name" value="Collagen_IV_NC"/>
</dbReference>
<evidence type="ECO:0000256" key="7">
    <source>
        <dbReference type="ARBA" id="ARBA00023119"/>
    </source>
</evidence>
<name>A0A3Q3GPH7_9LABR</name>
<feature type="region of interest" description="Disordered" evidence="9">
    <location>
        <begin position="1"/>
        <end position="185"/>
    </location>
</feature>
<dbReference type="InterPro" id="IPR036954">
    <property type="entry name" value="Collagen_IV_NC_sf"/>
</dbReference>
<accession>A0A3Q3GPH7</accession>
<dbReference type="GO" id="GO:0005615">
    <property type="term" value="C:extracellular space"/>
    <property type="evidence" value="ECO:0007669"/>
    <property type="project" value="TreeGrafter"/>
</dbReference>
<evidence type="ECO:0000313" key="12">
    <source>
        <dbReference type="Proteomes" id="UP000261660"/>
    </source>
</evidence>
<sequence>SPGPAGNSGPPGPPGFALQGPKGLSGPPGPPGRAGAPGPEGPRGPAGTGGVRGEKGNPGTPGQPGFPGSKGDTGVPGFPGSSGQPGGNGAKGDIGLPGVPGFPGPKGDSGISGVNGLPGDPGDVGPEGPSGEPGNPGLEGPPGFSGPPGRKGDTGPAGQPGQRGYPGPPGSDGPQGPPGLPGSVSAAHGFLITRHSQGQDVPFCPEGTNPIYDGYSLLYVQGNERAHGQDLGTAGSCLRRFSTMPFMFCNINNVCNFASRNDYSYWLSTPEPMPMSMAPLTGESIKPFISRCSVCEAPAMVIAVHSQTIQIPTCPSNWEALWIGYSFMMHTSAGAEGSGQALASPGSCLEEFRSAPFIECHGRGTCNYYGNSYSFWLATVEQSEMFRKPQSETLKAGNLRTRVSRCVVCMKRT</sequence>
<dbReference type="FunFam" id="2.170.240.10:FF:000001">
    <property type="entry name" value="Collagen IV alpha 1 chain"/>
    <property type="match status" value="1"/>
</dbReference>
<evidence type="ECO:0000256" key="8">
    <source>
        <dbReference type="ARBA" id="ARBA00023157"/>
    </source>
</evidence>
<comment type="subcellular location">
    <subcellularLocation>
        <location evidence="2">Secreted</location>
        <location evidence="2">Extracellular space</location>
        <location evidence="2">Extracellular matrix</location>
        <location evidence="2">Basement membrane</location>
    </subcellularLocation>
</comment>
<evidence type="ECO:0000256" key="5">
    <source>
        <dbReference type="ARBA" id="ARBA00022737"/>
    </source>
</evidence>
<evidence type="ECO:0000256" key="3">
    <source>
        <dbReference type="ARBA" id="ARBA00022525"/>
    </source>
</evidence>
<dbReference type="GeneTree" id="ENSGT00940000165066"/>
<dbReference type="SUPFAM" id="SSF56436">
    <property type="entry name" value="C-type lectin-like"/>
    <property type="match status" value="2"/>
</dbReference>
<feature type="compositionally biased region" description="Gly residues" evidence="9">
    <location>
        <begin position="83"/>
        <end position="92"/>
    </location>
</feature>
<comment type="function">
    <text evidence="1">Type IV collagen is the major structural component of glomerular basement membranes (GBM), forming a 'chicken-wire' meshwork together with laminins, proteoglycans and entactin/nidogen.</text>
</comment>
<dbReference type="Gene3D" id="2.170.240.10">
    <property type="entry name" value="Collagen IV, non-collagenous"/>
    <property type="match status" value="1"/>
</dbReference>
<keyword evidence="7" id="KW-0176">Collagen</keyword>
<dbReference type="InterPro" id="IPR008160">
    <property type="entry name" value="Collagen"/>
</dbReference>
<keyword evidence="12" id="KW-1185">Reference proteome</keyword>
<evidence type="ECO:0000256" key="9">
    <source>
        <dbReference type="SAM" id="MobiDB-lite"/>
    </source>
</evidence>
<evidence type="ECO:0000256" key="6">
    <source>
        <dbReference type="ARBA" id="ARBA00022869"/>
    </source>
</evidence>
<evidence type="ECO:0000256" key="1">
    <source>
        <dbReference type="ARBA" id="ARBA00003696"/>
    </source>
</evidence>
<reference evidence="11" key="2">
    <citation type="submission" date="2025-09" db="UniProtKB">
        <authorList>
            <consortium name="Ensembl"/>
        </authorList>
    </citation>
    <scope>IDENTIFICATION</scope>
</reference>
<dbReference type="PANTHER" id="PTHR24023">
    <property type="entry name" value="COLLAGEN ALPHA"/>
    <property type="match status" value="1"/>
</dbReference>
<dbReference type="SMART" id="SM00111">
    <property type="entry name" value="C4"/>
    <property type="match status" value="2"/>
</dbReference>
<keyword evidence="6" id="KW-0084">Basement membrane</keyword>
<keyword evidence="8" id="KW-1015">Disulfide bond</keyword>
<keyword evidence="4" id="KW-0272">Extracellular matrix</keyword>
<feature type="domain" description="Collagen IV NC1" evidence="10">
    <location>
        <begin position="189"/>
        <end position="413"/>
    </location>
</feature>
<keyword evidence="3" id="KW-0964">Secreted</keyword>
<evidence type="ECO:0000256" key="2">
    <source>
        <dbReference type="ARBA" id="ARBA00004302"/>
    </source>
</evidence>
<feature type="compositionally biased region" description="Low complexity" evidence="9">
    <location>
        <begin position="156"/>
        <end position="165"/>
    </location>
</feature>
<evidence type="ECO:0000256" key="4">
    <source>
        <dbReference type="ARBA" id="ARBA00022530"/>
    </source>
</evidence>
<proteinExistence type="predicted"/>